<evidence type="ECO:0000256" key="3">
    <source>
        <dbReference type="ARBA" id="ARBA00023163"/>
    </source>
</evidence>
<proteinExistence type="predicted"/>
<dbReference type="EMBL" id="BAABJP010000029">
    <property type="protein sequence ID" value="GAA5163250.1"/>
    <property type="molecule type" value="Genomic_DNA"/>
</dbReference>
<evidence type="ECO:0000313" key="6">
    <source>
        <dbReference type="Proteomes" id="UP001428817"/>
    </source>
</evidence>
<dbReference type="Proteomes" id="UP001428817">
    <property type="component" value="Unassembled WGS sequence"/>
</dbReference>
<keyword evidence="3" id="KW-0804">Transcription</keyword>
<dbReference type="Gene3D" id="1.10.10.10">
    <property type="entry name" value="Winged helix-like DNA-binding domain superfamily/Winged helix DNA-binding domain"/>
    <property type="match status" value="1"/>
</dbReference>
<sequence>MAARYGVSAPTVREAVRVLSAMGLLSTRNGTRTTVTARGDTLLALSIASVVQFEKMPAGDVFGLLGALYAFAVEQAVERASDEDVAALRAVAERAAGLAGVDSTVAALLDGS</sequence>
<dbReference type="Pfam" id="PF00392">
    <property type="entry name" value="GntR"/>
    <property type="match status" value="1"/>
</dbReference>
<evidence type="ECO:0000313" key="5">
    <source>
        <dbReference type="EMBL" id="GAA5163250.1"/>
    </source>
</evidence>
<comment type="caution">
    <text evidence="5">The sequence shown here is derived from an EMBL/GenBank/DDBJ whole genome shotgun (WGS) entry which is preliminary data.</text>
</comment>
<dbReference type="PROSITE" id="PS50949">
    <property type="entry name" value="HTH_GNTR"/>
    <property type="match status" value="1"/>
</dbReference>
<evidence type="ECO:0000256" key="1">
    <source>
        <dbReference type="ARBA" id="ARBA00023015"/>
    </source>
</evidence>
<dbReference type="InterPro" id="IPR036388">
    <property type="entry name" value="WH-like_DNA-bd_sf"/>
</dbReference>
<dbReference type="InterPro" id="IPR000524">
    <property type="entry name" value="Tscrpt_reg_HTH_GntR"/>
</dbReference>
<accession>A0ABP9QK74</accession>
<keyword evidence="1" id="KW-0805">Transcription regulation</keyword>
<protein>
    <recommendedName>
        <fullName evidence="4">HTH gntR-type domain-containing protein</fullName>
    </recommendedName>
</protein>
<evidence type="ECO:0000259" key="4">
    <source>
        <dbReference type="PROSITE" id="PS50949"/>
    </source>
</evidence>
<keyword evidence="6" id="KW-1185">Reference proteome</keyword>
<dbReference type="PANTHER" id="PTHR43537">
    <property type="entry name" value="TRANSCRIPTIONAL REGULATOR, GNTR FAMILY"/>
    <property type="match status" value="1"/>
</dbReference>
<dbReference type="InterPro" id="IPR036390">
    <property type="entry name" value="WH_DNA-bd_sf"/>
</dbReference>
<dbReference type="SUPFAM" id="SSF46785">
    <property type="entry name" value="Winged helix' DNA-binding domain"/>
    <property type="match status" value="1"/>
</dbReference>
<keyword evidence="2" id="KW-0238">DNA-binding</keyword>
<feature type="domain" description="HTH gntR-type" evidence="4">
    <location>
        <begin position="1"/>
        <end position="38"/>
    </location>
</feature>
<dbReference type="PANTHER" id="PTHR43537:SF5">
    <property type="entry name" value="UXU OPERON TRANSCRIPTIONAL REGULATOR"/>
    <property type="match status" value="1"/>
</dbReference>
<gene>
    <name evidence="5" type="ORF">GCM10023321_49840</name>
</gene>
<organism evidence="5 6">
    <name type="scientific">Pseudonocardia eucalypti</name>
    <dbReference type="NCBI Taxonomy" id="648755"/>
    <lineage>
        <taxon>Bacteria</taxon>
        <taxon>Bacillati</taxon>
        <taxon>Actinomycetota</taxon>
        <taxon>Actinomycetes</taxon>
        <taxon>Pseudonocardiales</taxon>
        <taxon>Pseudonocardiaceae</taxon>
        <taxon>Pseudonocardia</taxon>
    </lineage>
</organism>
<name>A0ABP9QK74_9PSEU</name>
<reference evidence="6" key="1">
    <citation type="journal article" date="2019" name="Int. J. Syst. Evol. Microbiol.">
        <title>The Global Catalogue of Microorganisms (GCM) 10K type strain sequencing project: providing services to taxonomists for standard genome sequencing and annotation.</title>
        <authorList>
            <consortium name="The Broad Institute Genomics Platform"/>
            <consortium name="The Broad Institute Genome Sequencing Center for Infectious Disease"/>
            <person name="Wu L."/>
            <person name="Ma J."/>
        </authorList>
    </citation>
    <scope>NUCLEOTIDE SEQUENCE [LARGE SCALE GENOMIC DNA]</scope>
    <source>
        <strain evidence="6">JCM 18303</strain>
    </source>
</reference>
<evidence type="ECO:0000256" key="2">
    <source>
        <dbReference type="ARBA" id="ARBA00023125"/>
    </source>
</evidence>